<evidence type="ECO:0000256" key="4">
    <source>
        <dbReference type="ARBA" id="ARBA00022989"/>
    </source>
</evidence>
<evidence type="ECO:0000256" key="8">
    <source>
        <dbReference type="SAM" id="Phobius"/>
    </source>
</evidence>
<feature type="transmembrane region" description="Helical" evidence="8">
    <location>
        <begin position="42"/>
        <end position="65"/>
    </location>
</feature>
<dbReference type="RefSeq" id="XP_051448614.1">
    <property type="nucleotide sequence ID" value="XM_051585818.1"/>
</dbReference>
<dbReference type="Proteomes" id="UP001206595">
    <property type="component" value="Unassembled WGS sequence"/>
</dbReference>
<keyword evidence="3 8" id="KW-0812">Transmembrane</keyword>
<organism evidence="10 11">
    <name type="scientific">Umbelopsis ramanniana AG</name>
    <dbReference type="NCBI Taxonomy" id="1314678"/>
    <lineage>
        <taxon>Eukaryota</taxon>
        <taxon>Fungi</taxon>
        <taxon>Fungi incertae sedis</taxon>
        <taxon>Mucoromycota</taxon>
        <taxon>Mucoromycotina</taxon>
        <taxon>Umbelopsidomycetes</taxon>
        <taxon>Umbelopsidales</taxon>
        <taxon>Umbelopsidaceae</taxon>
        <taxon>Umbelopsis</taxon>
    </lineage>
</organism>
<feature type="transmembrane region" description="Helical" evidence="8">
    <location>
        <begin position="309"/>
        <end position="328"/>
    </location>
</feature>
<dbReference type="SUPFAM" id="SSF103473">
    <property type="entry name" value="MFS general substrate transporter"/>
    <property type="match status" value="1"/>
</dbReference>
<dbReference type="CDD" id="cd17323">
    <property type="entry name" value="MFS_Tpo1_MDR_like"/>
    <property type="match status" value="1"/>
</dbReference>
<feature type="transmembrane region" description="Helical" evidence="8">
    <location>
        <begin position="166"/>
        <end position="184"/>
    </location>
</feature>
<keyword evidence="6" id="KW-0325">Glycoprotein</keyword>
<comment type="caution">
    <text evidence="10">The sequence shown here is derived from an EMBL/GenBank/DDBJ whole genome shotgun (WGS) entry which is preliminary data.</text>
</comment>
<feature type="transmembrane region" description="Helical" evidence="8">
    <location>
        <begin position="370"/>
        <end position="390"/>
    </location>
</feature>
<evidence type="ECO:0000256" key="1">
    <source>
        <dbReference type="ARBA" id="ARBA00004141"/>
    </source>
</evidence>
<dbReference type="GO" id="GO:0140115">
    <property type="term" value="P:export across plasma membrane"/>
    <property type="evidence" value="ECO:0007669"/>
    <property type="project" value="UniProtKB-ARBA"/>
</dbReference>
<feature type="transmembrane region" description="Helical" evidence="8">
    <location>
        <begin position="196"/>
        <end position="216"/>
    </location>
</feature>
<dbReference type="GeneID" id="75911166"/>
<protein>
    <recommendedName>
        <fullName evidence="9">Major facilitator superfamily (MFS) profile domain-containing protein</fullName>
    </recommendedName>
</protein>
<reference evidence="10" key="2">
    <citation type="journal article" date="2022" name="Proc. Natl. Acad. Sci. U.S.A.">
        <title>Diploid-dominant life cycles characterize the early evolution of Fungi.</title>
        <authorList>
            <person name="Amses K.R."/>
            <person name="Simmons D.R."/>
            <person name="Longcore J.E."/>
            <person name="Mondo S.J."/>
            <person name="Seto K."/>
            <person name="Jeronimo G.H."/>
            <person name="Bonds A.E."/>
            <person name="Quandt C.A."/>
            <person name="Davis W.J."/>
            <person name="Chang Y."/>
            <person name="Federici B.A."/>
            <person name="Kuo A."/>
            <person name="LaButti K."/>
            <person name="Pangilinan J."/>
            <person name="Andreopoulos W."/>
            <person name="Tritt A."/>
            <person name="Riley R."/>
            <person name="Hundley H."/>
            <person name="Johnson J."/>
            <person name="Lipzen A."/>
            <person name="Barry K."/>
            <person name="Lang B.F."/>
            <person name="Cuomo C.A."/>
            <person name="Buchler N.E."/>
            <person name="Grigoriev I.V."/>
            <person name="Spatafora J.W."/>
            <person name="Stajich J.E."/>
            <person name="James T.Y."/>
        </authorList>
    </citation>
    <scope>NUCLEOTIDE SEQUENCE</scope>
    <source>
        <strain evidence="10">AG</strain>
    </source>
</reference>
<feature type="transmembrane region" description="Helical" evidence="8">
    <location>
        <begin position="108"/>
        <end position="127"/>
    </location>
</feature>
<proteinExistence type="predicted"/>
<evidence type="ECO:0000313" key="10">
    <source>
        <dbReference type="EMBL" id="KAI8583610.1"/>
    </source>
</evidence>
<gene>
    <name evidence="10" type="ORF">K450DRAFT_221980</name>
</gene>
<feature type="domain" description="Major facilitator superfamily (MFS) profile" evidence="9">
    <location>
        <begin position="42"/>
        <end position="484"/>
    </location>
</feature>
<dbReference type="GO" id="GO:0005886">
    <property type="term" value="C:plasma membrane"/>
    <property type="evidence" value="ECO:0007669"/>
    <property type="project" value="TreeGrafter"/>
</dbReference>
<keyword evidence="4 8" id="KW-1133">Transmembrane helix</keyword>
<dbReference type="InterPro" id="IPR036259">
    <property type="entry name" value="MFS_trans_sf"/>
</dbReference>
<dbReference type="Gene3D" id="1.20.1250.20">
    <property type="entry name" value="MFS general substrate transporter like domains"/>
    <property type="match status" value="1"/>
</dbReference>
<dbReference type="PANTHER" id="PTHR23502:SF51">
    <property type="entry name" value="QUINIDINE RESISTANCE PROTEIN 1-RELATED"/>
    <property type="match status" value="1"/>
</dbReference>
<evidence type="ECO:0000259" key="9">
    <source>
        <dbReference type="PROSITE" id="PS50850"/>
    </source>
</evidence>
<feature type="region of interest" description="Disordered" evidence="7">
    <location>
        <begin position="1"/>
        <end position="20"/>
    </location>
</feature>
<dbReference type="Pfam" id="PF07690">
    <property type="entry name" value="MFS_1"/>
    <property type="match status" value="1"/>
</dbReference>
<feature type="transmembrane region" description="Helical" evidence="8">
    <location>
        <begin position="460"/>
        <end position="479"/>
    </location>
</feature>
<name>A0AAD5EIE8_UMBRA</name>
<evidence type="ECO:0000313" key="11">
    <source>
        <dbReference type="Proteomes" id="UP001206595"/>
    </source>
</evidence>
<keyword evidence="2" id="KW-0813">Transport</keyword>
<feature type="transmembrane region" description="Helical" evidence="8">
    <location>
        <begin position="77"/>
        <end position="96"/>
    </location>
</feature>
<feature type="transmembrane region" description="Helical" evidence="8">
    <location>
        <begin position="396"/>
        <end position="423"/>
    </location>
</feature>
<dbReference type="PANTHER" id="PTHR23502">
    <property type="entry name" value="MAJOR FACILITATOR SUPERFAMILY"/>
    <property type="match status" value="1"/>
</dbReference>
<dbReference type="PROSITE" id="PS50850">
    <property type="entry name" value="MFS"/>
    <property type="match status" value="1"/>
</dbReference>
<evidence type="ECO:0000256" key="3">
    <source>
        <dbReference type="ARBA" id="ARBA00022692"/>
    </source>
</evidence>
<keyword evidence="11" id="KW-1185">Reference proteome</keyword>
<evidence type="ECO:0000256" key="5">
    <source>
        <dbReference type="ARBA" id="ARBA00023136"/>
    </source>
</evidence>
<evidence type="ECO:0000256" key="2">
    <source>
        <dbReference type="ARBA" id="ARBA00022448"/>
    </source>
</evidence>
<feature type="transmembrane region" description="Helical" evidence="8">
    <location>
        <begin position="435"/>
        <end position="454"/>
    </location>
</feature>
<evidence type="ECO:0000256" key="7">
    <source>
        <dbReference type="SAM" id="MobiDB-lite"/>
    </source>
</evidence>
<sequence>MANAQTTDLENPSSSDAGPISRIDTNDAEVYSAFSVGQRYSILAIVATAGFLSTLSANIYFPALGVVQNDLHTTPELINLTISLYMVFQGLSPSFWAPLADLWGRRPVYLATTTVYLASNIALAVAPNYASVLVLRMLQAFGSGPVIALGAGCIGDIANPTERGTFFGIYTSGPQLAFVFGPVLGGIVTNSLGWRWIFWILTVLAGVLLLSIVFLLRETLRSLVGNGTGYANPTPTQWLYKRFKGTDKASTADTKRFRQFPNILTPLTYAFQQDIGLCLIYNGMSYSVFYAMLAAYSRLLETSYNLNELHAGLCYIPTGIGCIFGSLLEGKILDRDFRIIAEQHGYDPKVLKRGNLDLDFPIYKARLRTILFPHFIFDVTLILFGFMVYIKAPLAVVLVFQFIFGYSATSIFNVFHTLLVDLYPKHTASIAASNNIVRCLLGAAVTAAIEPGIAGIGVQYMFLAIGLVLMFSSLLLWVIQRYGPTWRRRRAELEQVQYTE</sequence>
<dbReference type="FunFam" id="1.20.1720.10:FF:000009">
    <property type="entry name" value="MFS multidrug transporter"/>
    <property type="match status" value="1"/>
</dbReference>
<dbReference type="GO" id="GO:0015137">
    <property type="term" value="F:citrate transmembrane transporter activity"/>
    <property type="evidence" value="ECO:0007669"/>
    <property type="project" value="UniProtKB-ARBA"/>
</dbReference>
<dbReference type="InterPro" id="IPR011701">
    <property type="entry name" value="MFS"/>
</dbReference>
<evidence type="ECO:0000256" key="6">
    <source>
        <dbReference type="ARBA" id="ARBA00023180"/>
    </source>
</evidence>
<reference evidence="10" key="1">
    <citation type="submission" date="2021-06" db="EMBL/GenBank/DDBJ databases">
        <authorList>
            <consortium name="DOE Joint Genome Institute"/>
            <person name="Mondo S.J."/>
            <person name="Amses K.R."/>
            <person name="Simmons D.R."/>
            <person name="Longcore J.E."/>
            <person name="Seto K."/>
            <person name="Alves G.H."/>
            <person name="Bonds A.E."/>
            <person name="Quandt C.A."/>
            <person name="Davis W.J."/>
            <person name="Chang Y."/>
            <person name="Letcher P.M."/>
            <person name="Powell M.J."/>
            <person name="Kuo A."/>
            <person name="Labutti K."/>
            <person name="Pangilinan J."/>
            <person name="Andreopoulos W."/>
            <person name="Tritt A."/>
            <person name="Riley R."/>
            <person name="Hundley H."/>
            <person name="Johnson J."/>
            <person name="Lipzen A."/>
            <person name="Barry K."/>
            <person name="Berbee M.L."/>
            <person name="Buchler N.E."/>
            <person name="Grigoriev I.V."/>
            <person name="Spatafora J.W."/>
            <person name="Stajich J.E."/>
            <person name="James T.Y."/>
        </authorList>
    </citation>
    <scope>NUCLEOTIDE SEQUENCE</scope>
    <source>
        <strain evidence="10">AG</strain>
    </source>
</reference>
<dbReference type="AlphaFoldDB" id="A0AAD5EIE8"/>
<keyword evidence="5 8" id="KW-0472">Membrane</keyword>
<dbReference type="FunFam" id="1.20.1250.20:FF:000172">
    <property type="entry name" value="MFS multidrug resistance transporter"/>
    <property type="match status" value="1"/>
</dbReference>
<comment type="subcellular location">
    <subcellularLocation>
        <location evidence="1">Membrane</location>
        <topology evidence="1">Multi-pass membrane protein</topology>
    </subcellularLocation>
</comment>
<dbReference type="EMBL" id="MU620895">
    <property type="protein sequence ID" value="KAI8583610.1"/>
    <property type="molecule type" value="Genomic_DNA"/>
</dbReference>
<accession>A0AAD5EIE8</accession>
<feature type="transmembrane region" description="Helical" evidence="8">
    <location>
        <begin position="133"/>
        <end position="154"/>
    </location>
</feature>
<dbReference type="InterPro" id="IPR020846">
    <property type="entry name" value="MFS_dom"/>
</dbReference>
<feature type="transmembrane region" description="Helical" evidence="8">
    <location>
        <begin position="275"/>
        <end position="297"/>
    </location>
</feature>
<feature type="compositionally biased region" description="Polar residues" evidence="7">
    <location>
        <begin position="1"/>
        <end position="16"/>
    </location>
</feature>